<keyword evidence="9" id="KW-0411">Iron-sulfur</keyword>
<dbReference type="InterPro" id="IPR042265">
    <property type="entry name" value="DPH1/DPH2_3"/>
</dbReference>
<evidence type="ECO:0000256" key="1">
    <source>
        <dbReference type="ARBA" id="ARBA00005156"/>
    </source>
</evidence>
<dbReference type="InterPro" id="IPR042263">
    <property type="entry name" value="DPH1/DPH2_1"/>
</dbReference>
<evidence type="ECO:0000256" key="5">
    <source>
        <dbReference type="ARBA" id="ARBA00022679"/>
    </source>
</evidence>
<comment type="similarity">
    <text evidence="2 11">Belongs to the DPH1/DPH2 family. DPH1 subfamily.</text>
</comment>
<dbReference type="GO" id="GO:0017183">
    <property type="term" value="P:protein histidyl modification to diphthamide"/>
    <property type="evidence" value="ECO:0007669"/>
    <property type="project" value="UniProtKB-UniRule"/>
</dbReference>
<dbReference type="PANTHER" id="PTHR10762">
    <property type="entry name" value="DIPHTHAMIDE BIOSYNTHESIS PROTEIN"/>
    <property type="match status" value="1"/>
</dbReference>
<evidence type="ECO:0000256" key="9">
    <source>
        <dbReference type="ARBA" id="ARBA00023014"/>
    </source>
</evidence>
<evidence type="ECO:0000256" key="8">
    <source>
        <dbReference type="ARBA" id="ARBA00023004"/>
    </source>
</evidence>
<dbReference type="Pfam" id="PF01866">
    <property type="entry name" value="Diphthamide_syn"/>
    <property type="match status" value="1"/>
</dbReference>
<dbReference type="GO" id="GO:0090560">
    <property type="term" value="F:2-(3-amino-3-carboxypropyl)histidine synthase activity"/>
    <property type="evidence" value="ECO:0007669"/>
    <property type="project" value="UniProtKB-UniRule"/>
</dbReference>
<evidence type="ECO:0000256" key="6">
    <source>
        <dbReference type="ARBA" id="ARBA00022691"/>
    </source>
</evidence>
<evidence type="ECO:0000313" key="12">
    <source>
        <dbReference type="EMBL" id="EGG16357.1"/>
    </source>
</evidence>
<evidence type="ECO:0000256" key="4">
    <source>
        <dbReference type="ARBA" id="ARBA00021915"/>
    </source>
</evidence>
<dbReference type="InterPro" id="IPR016435">
    <property type="entry name" value="DPH1/DPH2"/>
</dbReference>
<dbReference type="RefSeq" id="XP_004354741.1">
    <property type="nucleotide sequence ID" value="XM_004354689.1"/>
</dbReference>
<dbReference type="KEGG" id="dfa:DFA_09388"/>
<dbReference type="FunFam" id="3.40.50.11860:FF:000002">
    <property type="entry name" value="2-(3-amino-3-carboxypropyl)histidine synthase subunit 1"/>
    <property type="match status" value="1"/>
</dbReference>
<dbReference type="FunFam" id="3.40.50.11840:FF:000001">
    <property type="entry name" value="2-(3-amino-3-carboxypropyl)histidine synthase subunit 1"/>
    <property type="match status" value="1"/>
</dbReference>
<name>F4Q7H5_CACFS</name>
<keyword evidence="11" id="KW-0004">4Fe-4S</keyword>
<evidence type="ECO:0000313" key="13">
    <source>
        <dbReference type="Proteomes" id="UP000007797"/>
    </source>
</evidence>
<dbReference type="EC" id="2.5.1.108" evidence="3 11"/>
<reference evidence="13" key="1">
    <citation type="journal article" date="2011" name="Genome Res.">
        <title>Phylogeny-wide analysis of social amoeba genomes highlights ancient origins for complex intercellular communication.</title>
        <authorList>
            <person name="Heidel A.J."/>
            <person name="Lawal H.M."/>
            <person name="Felder M."/>
            <person name="Schilde C."/>
            <person name="Helps N.R."/>
            <person name="Tunggal B."/>
            <person name="Rivero F."/>
            <person name="John U."/>
            <person name="Schleicher M."/>
            <person name="Eichinger L."/>
            <person name="Platzer M."/>
            <person name="Noegel A.A."/>
            <person name="Schaap P."/>
            <person name="Gloeckner G."/>
        </authorList>
    </citation>
    <scope>NUCLEOTIDE SEQUENCE [LARGE SCALE GENOMIC DNA]</scope>
    <source>
        <strain evidence="13">SH3</strain>
    </source>
</reference>
<dbReference type="InterPro" id="IPR042264">
    <property type="entry name" value="DPH1/DPH2_2"/>
</dbReference>
<keyword evidence="7" id="KW-0479">Metal-binding</keyword>
<evidence type="ECO:0000256" key="11">
    <source>
        <dbReference type="PIRNR" id="PIRNR004967"/>
    </source>
</evidence>
<dbReference type="PIRSF" id="PIRSF004967">
    <property type="entry name" value="DPH1"/>
    <property type="match status" value="1"/>
</dbReference>
<dbReference type="Gene3D" id="3.40.50.11850">
    <property type="entry name" value="Diphthamide synthesis DPH1/DPH2 domain 2"/>
    <property type="match status" value="1"/>
</dbReference>
<dbReference type="OMA" id="PGQVLGC"/>
<comment type="function">
    <text evidence="11">Catalyzes the first step of diphthamide biosynthesis, a post-translational modification of histidine which occurs in elongation factor 2.</text>
</comment>
<gene>
    <name evidence="12" type="primary">dph1</name>
    <name evidence="12" type="ORF">DFA_09388</name>
</gene>
<keyword evidence="13" id="KW-1185">Reference proteome</keyword>
<dbReference type="GeneID" id="14868340"/>
<dbReference type="Proteomes" id="UP000007797">
    <property type="component" value="Unassembled WGS sequence"/>
</dbReference>
<dbReference type="STRING" id="1054147.F4Q7H5"/>
<organism evidence="12 13">
    <name type="scientific">Cavenderia fasciculata</name>
    <name type="common">Slime mold</name>
    <name type="synonym">Dictyostelium fasciculatum</name>
    <dbReference type="NCBI Taxonomy" id="261658"/>
    <lineage>
        <taxon>Eukaryota</taxon>
        <taxon>Amoebozoa</taxon>
        <taxon>Evosea</taxon>
        <taxon>Eumycetozoa</taxon>
        <taxon>Dictyostelia</taxon>
        <taxon>Acytosteliales</taxon>
        <taxon>Cavenderiaceae</taxon>
        <taxon>Cavenderia</taxon>
    </lineage>
</organism>
<keyword evidence="5 11" id="KW-0808">Transferase</keyword>
<evidence type="ECO:0000256" key="10">
    <source>
        <dbReference type="ARBA" id="ARBA00048403"/>
    </source>
</evidence>
<proteinExistence type="inferred from homology"/>
<dbReference type="NCBIfam" id="TIGR00322">
    <property type="entry name" value="diphth2_R"/>
    <property type="match status" value="1"/>
</dbReference>
<dbReference type="AlphaFoldDB" id="F4Q7H5"/>
<dbReference type="GO" id="GO:0046872">
    <property type="term" value="F:metal ion binding"/>
    <property type="evidence" value="ECO:0007669"/>
    <property type="project" value="UniProtKB-KW"/>
</dbReference>
<dbReference type="InterPro" id="IPR035435">
    <property type="entry name" value="DPH1/DPH2_euk_archaea"/>
</dbReference>
<comment type="catalytic activity">
    <reaction evidence="10 11">
        <text>L-histidyl-[translation elongation factor 2] + S-adenosyl-L-methionine = 2-[(3S)-amino-3-carboxypropyl]-L-histidyl-[translation elongation factor 2] + S-methyl-5'-thioadenosine + H(+)</text>
        <dbReference type="Rhea" id="RHEA:36783"/>
        <dbReference type="Rhea" id="RHEA-COMP:9748"/>
        <dbReference type="Rhea" id="RHEA-COMP:9749"/>
        <dbReference type="ChEBI" id="CHEBI:15378"/>
        <dbReference type="ChEBI" id="CHEBI:17509"/>
        <dbReference type="ChEBI" id="CHEBI:29979"/>
        <dbReference type="ChEBI" id="CHEBI:59789"/>
        <dbReference type="ChEBI" id="CHEBI:73995"/>
        <dbReference type="EC" id="2.5.1.108"/>
    </reaction>
</comment>
<evidence type="ECO:0000256" key="3">
    <source>
        <dbReference type="ARBA" id="ARBA00012221"/>
    </source>
</evidence>
<evidence type="ECO:0000256" key="7">
    <source>
        <dbReference type="ARBA" id="ARBA00022723"/>
    </source>
</evidence>
<dbReference type="Gene3D" id="3.40.50.11840">
    <property type="entry name" value="Diphthamide synthesis DPH1/DPH2 domain 1"/>
    <property type="match status" value="1"/>
</dbReference>
<dbReference type="GO" id="GO:0051539">
    <property type="term" value="F:4 iron, 4 sulfur cluster binding"/>
    <property type="evidence" value="ECO:0007669"/>
    <property type="project" value="UniProtKB-UniRule"/>
</dbReference>
<dbReference type="EMBL" id="GL883024">
    <property type="protein sequence ID" value="EGG16357.1"/>
    <property type="molecule type" value="Genomic_DNA"/>
</dbReference>
<keyword evidence="8" id="KW-0408">Iron</keyword>
<comment type="cofactor">
    <cofactor evidence="11">
        <name>[4Fe-4S] cluster</name>
        <dbReference type="ChEBI" id="CHEBI:49883"/>
    </cofactor>
    <text evidence="11">Binds 1 [4Fe-4S] cluster per subunit. The cluster is coordinated with 3 cysteines and an exchangeable S-adenosyl-L-methionine.</text>
</comment>
<protein>
    <recommendedName>
        <fullName evidence="4 11">2-(3-amino-3-carboxypropyl)histidine synthase subunit 1</fullName>
        <ecNumber evidence="3 11">2.5.1.108</ecNumber>
    </recommendedName>
</protein>
<accession>F4Q7H5</accession>
<dbReference type="SFLD" id="SFLDS00032">
    <property type="entry name" value="Radical_SAM_3-amino-3-carboxyp"/>
    <property type="match status" value="1"/>
</dbReference>
<dbReference type="PANTHER" id="PTHR10762:SF1">
    <property type="entry name" value="2-(3-AMINO-3-CARBOXYPROPYL)HISTIDINE SYNTHASE SUBUNIT 1"/>
    <property type="match status" value="1"/>
</dbReference>
<dbReference type="OrthoDB" id="1649088at2759"/>
<sequence>MEDISTQSASDAAATATDIPSKKVIRKFVGKKKLAAMKEEQTATTPSTTSSSTDITIKEKVKPKVYGRNFIQQIPDEILQDPILKQAVSVLPSNYNFEIYKTIWRIKQAKSKRVALQFPEGLLMYSCIIADILEQFTQCETIIMGDVTYGACCVDDYTAKALGADFMVHYGHSCLVPIDVSEINMLYVFVDIQIDLQHFIDTLKFNFNLNQKIILVSTIQFSASLQFAKDKIMEHFKNIYIPQEKPLSHGEILGCTSPKINANIFKQQPGYQEQVDGEEEQSEVLVYLGDGRFHLESIMISNPTLKAYRYDPYSKVFSIEEYDFQEMYKIRKDAITKSKDAKKYGLILGTLGRQGSPNILIHLEELLKKNNKEYTIVLLSEIFPTKLDLFKDIQVWIQIACPRLSIDWGYAFTTPLLNTYEAEVALGGIEWQSIYPMDFYSKNGGKWSNYHK</sequence>
<keyword evidence="6 11" id="KW-0949">S-adenosyl-L-methionine</keyword>
<dbReference type="UniPathway" id="UPA00559"/>
<evidence type="ECO:0000256" key="2">
    <source>
        <dbReference type="ARBA" id="ARBA00010173"/>
    </source>
</evidence>
<dbReference type="FunFam" id="3.40.50.11850:FF:000002">
    <property type="entry name" value="2-(3-amino-3-carboxypropyl)histidine synthase subunit 1"/>
    <property type="match status" value="1"/>
</dbReference>
<dbReference type="Gene3D" id="3.40.50.11860">
    <property type="entry name" value="Diphthamide synthesis DPH1/DPH2 domain 3"/>
    <property type="match status" value="1"/>
</dbReference>
<comment type="pathway">
    <text evidence="1 11">Protein modification; peptidyl-diphthamide biosynthesis.</text>
</comment>
<dbReference type="SFLD" id="SFLDG01121">
    <property type="entry name" value="Diphthamide_biosynthesis"/>
    <property type="match status" value="1"/>
</dbReference>